<evidence type="ECO:0000259" key="3">
    <source>
        <dbReference type="PROSITE" id="PS01124"/>
    </source>
</evidence>
<evidence type="ECO:0000256" key="2">
    <source>
        <dbReference type="ARBA" id="ARBA00023163"/>
    </source>
</evidence>
<dbReference type="PATRIC" id="fig|158899.10.peg.1186"/>
<evidence type="ECO:0000256" key="1">
    <source>
        <dbReference type="ARBA" id="ARBA00023015"/>
    </source>
</evidence>
<protein>
    <submittedName>
        <fullName evidence="4">Bacterial regulatory helix-turn-helix s, AraC family protein</fullName>
    </submittedName>
</protein>
<evidence type="ECO:0000313" key="5">
    <source>
        <dbReference type="Proteomes" id="UP000072421"/>
    </source>
</evidence>
<sequence length="299" mass="32455">MEPLAELRLLIARHAGHGLTDTAFPGLKLMASDFTTQPVHHVSEPAFAVMAQGAKRAVLGDKLFEYGAGQYLVVSVDLPIASHVSRASAAEPFLGLGLILRPTAVATLLVETAASESASGELSGMGVSDAGTELLDAVVRLLRLLEHPRDLPVLGPMIEREILWRLLTGEQGAMLRQIGLADSRLSQIGRAIRWIRSHYAETFPIEELARLAAMSVSSFHRHFRAVTAMSPLQYQKQIRLQEARSRLLAQSEDAAAVGFSVGYESPSQFSREYSRLFGAPPGRDAARLRAGSPLERSVI</sequence>
<name>A0A127P7Z7_9BURK</name>
<keyword evidence="1" id="KW-0805">Transcription regulation</keyword>
<dbReference type="Gene3D" id="1.10.10.60">
    <property type="entry name" value="Homeodomain-like"/>
    <property type="match status" value="2"/>
</dbReference>
<dbReference type="OrthoDB" id="34150at2"/>
<dbReference type="Proteomes" id="UP000072421">
    <property type="component" value="Chromosome"/>
</dbReference>
<dbReference type="PROSITE" id="PS01124">
    <property type="entry name" value="HTH_ARAC_FAMILY_2"/>
    <property type="match status" value="1"/>
</dbReference>
<dbReference type="EMBL" id="CP013232">
    <property type="protein sequence ID" value="AMO93887.1"/>
    <property type="molecule type" value="Genomic_DNA"/>
</dbReference>
<feature type="domain" description="HTH araC/xylS-type" evidence="3">
    <location>
        <begin position="189"/>
        <end position="287"/>
    </location>
</feature>
<dbReference type="SMART" id="SM00342">
    <property type="entry name" value="HTH_ARAC"/>
    <property type="match status" value="1"/>
</dbReference>
<dbReference type="Pfam" id="PF12833">
    <property type="entry name" value="HTH_18"/>
    <property type="match status" value="1"/>
</dbReference>
<dbReference type="SUPFAM" id="SSF46689">
    <property type="entry name" value="Homeodomain-like"/>
    <property type="match status" value="2"/>
</dbReference>
<dbReference type="AlphaFoldDB" id="A0A127P7Z7"/>
<dbReference type="InterPro" id="IPR009594">
    <property type="entry name" value="Tscrpt_reg_HTH_AraC_N"/>
</dbReference>
<dbReference type="GO" id="GO:0043565">
    <property type="term" value="F:sequence-specific DNA binding"/>
    <property type="evidence" value="ECO:0007669"/>
    <property type="project" value="InterPro"/>
</dbReference>
<gene>
    <name evidence="4" type="ORF">CFter6_1173</name>
</gene>
<dbReference type="InterPro" id="IPR009057">
    <property type="entry name" value="Homeodomain-like_sf"/>
</dbReference>
<dbReference type="PANTHER" id="PTHR43436:SF1">
    <property type="entry name" value="TRANSCRIPTIONAL REGULATORY PROTEIN"/>
    <property type="match status" value="1"/>
</dbReference>
<evidence type="ECO:0000313" key="4">
    <source>
        <dbReference type="EMBL" id="AMO93887.1"/>
    </source>
</evidence>
<dbReference type="InterPro" id="IPR018060">
    <property type="entry name" value="HTH_AraC"/>
</dbReference>
<dbReference type="Pfam" id="PF06719">
    <property type="entry name" value="AraC_N"/>
    <property type="match status" value="1"/>
</dbReference>
<keyword evidence="2" id="KW-0804">Transcription</keyword>
<organism evidence="4">
    <name type="scientific">Collimonas fungivorans</name>
    <dbReference type="NCBI Taxonomy" id="158899"/>
    <lineage>
        <taxon>Bacteria</taxon>
        <taxon>Pseudomonadati</taxon>
        <taxon>Pseudomonadota</taxon>
        <taxon>Betaproteobacteria</taxon>
        <taxon>Burkholderiales</taxon>
        <taxon>Oxalobacteraceae</taxon>
        <taxon>Collimonas</taxon>
    </lineage>
</organism>
<proteinExistence type="predicted"/>
<dbReference type="RefSeq" id="WP_061539074.1">
    <property type="nucleotide sequence ID" value="NZ_CP013232.1"/>
</dbReference>
<accession>A0A127P7Z7</accession>
<dbReference type="GO" id="GO:0003700">
    <property type="term" value="F:DNA-binding transcription factor activity"/>
    <property type="evidence" value="ECO:0007669"/>
    <property type="project" value="InterPro"/>
</dbReference>
<dbReference type="PANTHER" id="PTHR43436">
    <property type="entry name" value="ARAC-FAMILY TRANSCRIPTIONAL REGULATOR"/>
    <property type="match status" value="1"/>
</dbReference>
<reference evidence="4 5" key="1">
    <citation type="submission" date="2015-11" db="EMBL/GenBank/DDBJ databases">
        <title>Exploring the genomic traits of fungus-feeding bacterial genus Collimonas.</title>
        <authorList>
            <person name="Song C."/>
            <person name="Schmidt R."/>
            <person name="de Jager V."/>
            <person name="Krzyzanowska D."/>
            <person name="Jongedijk E."/>
            <person name="Cankar K."/>
            <person name="Beekwilder J."/>
            <person name="van Veen A."/>
            <person name="de Boer W."/>
            <person name="van Veen J.A."/>
            <person name="Garbeva P."/>
        </authorList>
    </citation>
    <scope>NUCLEOTIDE SEQUENCE [LARGE SCALE GENOMIC DNA]</scope>
    <source>
        <strain evidence="4 5">Ter6</strain>
    </source>
</reference>